<organism evidence="11 12">
    <name type="scientific">Musa acuminata subsp. malaccensis</name>
    <name type="common">Wild banana</name>
    <name type="synonym">Musa malaccensis</name>
    <dbReference type="NCBI Taxonomy" id="214687"/>
    <lineage>
        <taxon>Eukaryota</taxon>
        <taxon>Viridiplantae</taxon>
        <taxon>Streptophyta</taxon>
        <taxon>Embryophyta</taxon>
        <taxon>Tracheophyta</taxon>
        <taxon>Spermatophyta</taxon>
        <taxon>Magnoliopsida</taxon>
        <taxon>Liliopsida</taxon>
        <taxon>Zingiberales</taxon>
        <taxon>Musaceae</taxon>
        <taxon>Musa</taxon>
    </lineage>
</organism>
<keyword evidence="5" id="KW-0804">Transcription</keyword>
<comment type="subcellular location">
    <subcellularLocation>
        <location evidence="1">Nucleus</location>
    </subcellularLocation>
</comment>
<dbReference type="PANTHER" id="PTHR46266">
    <property type="entry name" value="TRANSCRIPTION FACTOR TT8"/>
    <property type="match status" value="1"/>
</dbReference>
<evidence type="ECO:0000313" key="12">
    <source>
        <dbReference type="Proteomes" id="UP000012960"/>
    </source>
</evidence>
<dbReference type="GO" id="GO:0046983">
    <property type="term" value="F:protein dimerization activity"/>
    <property type="evidence" value="ECO:0007669"/>
    <property type="project" value="InterPro"/>
</dbReference>
<sequence>MVTPPSTSLQQTLQAVVQSVRWTYSLFWQPCPQQGILVWGDGYYNGSIKTRKTVQPVEVSTEEASLQRSQQLRELYESLSSGEANLPARRPCAALSPEDLTEAEWFYLMCISFSFPPGVGLPGKAFARQRHVWLTRANEVDSKVFSRAILAKSAHIQTVACIPLVDGVLELGNIEKVEEDMALIQRAKRHFMDYFDAHTKPALSEHSTSNPFARADHHHPLYQQPAMMQQMNMDIHASNREEDAAHDDEEDNDEGDEIEGSSRSELGAMKYSVDVSVPPGLTVAAAETIPAAEASELMQLEMSEDIRVGSISDCSNNLDPEQMPAAQSICKNWNCLLEDLGNGFQQPLGTQEQDLSPEDAHYSETVSSVLRHNLKRWVGSSPFGDVIQSQKSAFSRWSSERDRLPVCSRGSCISQWLLKSVVLNIRDLHCKLSDGSSPKSTDGEGGNRFQKGAAQEEISANHVLAERRRREKLNERFMILRSLVPFVTKMDKASILGDTIEYVKQLRKRIQDLEARNRQSDRRLKAMEVDKPDYAVNYKLDNHAVDKRKLQGLEGSNGVGVHASVVEEDALLELQCTHRDGLLLKVLQGLHELGLEVSSVHFSASNAVCNAELRAKVKEVHGKRVNIADVKKTIDQIFSDH</sequence>
<feature type="compositionally biased region" description="Acidic residues" evidence="8">
    <location>
        <begin position="244"/>
        <end position="259"/>
    </location>
</feature>
<dbReference type="FunCoup" id="A0A804IDM4">
    <property type="interactions" value="1445"/>
</dbReference>
<dbReference type="SUPFAM" id="SSF47459">
    <property type="entry name" value="HLH, helix-loop-helix DNA-binding domain"/>
    <property type="match status" value="1"/>
</dbReference>
<dbReference type="AlphaFoldDB" id="A0A804IDM4"/>
<protein>
    <submittedName>
        <fullName evidence="10">(wild Malaysian banana) hypothetical protein</fullName>
    </submittedName>
</protein>
<evidence type="ECO:0000256" key="6">
    <source>
        <dbReference type="ARBA" id="ARBA00023242"/>
    </source>
</evidence>
<dbReference type="InterPro" id="IPR036638">
    <property type="entry name" value="HLH_DNA-bd_sf"/>
</dbReference>
<dbReference type="PROSITE" id="PS50888">
    <property type="entry name" value="BHLH"/>
    <property type="match status" value="1"/>
</dbReference>
<dbReference type="InterPro" id="IPR025610">
    <property type="entry name" value="MYC/MYB_N"/>
</dbReference>
<feature type="region of interest" description="Disordered" evidence="8">
    <location>
        <begin position="240"/>
        <end position="266"/>
    </location>
</feature>
<keyword evidence="3" id="KW-0805">Transcription regulation</keyword>
<dbReference type="EMBL" id="HG996468">
    <property type="protein sequence ID" value="CAG1850598.1"/>
    <property type="molecule type" value="Genomic_DNA"/>
</dbReference>
<keyword evidence="6" id="KW-0539">Nucleus</keyword>
<proteinExistence type="inferred from homology"/>
<keyword evidence="4" id="KW-0010">Activator</keyword>
<dbReference type="InterPro" id="IPR054502">
    <property type="entry name" value="bHLH-TF_ACT-like_plant"/>
</dbReference>
<dbReference type="Gene3D" id="4.10.280.10">
    <property type="entry name" value="Helix-loop-helix DNA-binding domain"/>
    <property type="match status" value="1"/>
</dbReference>
<feature type="coiled-coil region" evidence="7">
    <location>
        <begin position="496"/>
        <end position="530"/>
    </location>
</feature>
<evidence type="ECO:0000256" key="4">
    <source>
        <dbReference type="ARBA" id="ARBA00023159"/>
    </source>
</evidence>
<comment type="similarity">
    <text evidence="2">Belongs to the bHLH protein family.</text>
</comment>
<dbReference type="PANTHER" id="PTHR46266:SF4">
    <property type="entry name" value="TRANSCRIPTION FACTOR TT8"/>
    <property type="match status" value="1"/>
</dbReference>
<dbReference type="EnsemblPlants" id="Ma03_t18660.1">
    <property type="protein sequence ID" value="Ma03_p18660.1"/>
    <property type="gene ID" value="Ma03_g18660"/>
</dbReference>
<reference evidence="10" key="1">
    <citation type="submission" date="2021-03" db="EMBL/GenBank/DDBJ databases">
        <authorList>
            <consortium name="Genoscope - CEA"/>
            <person name="William W."/>
        </authorList>
    </citation>
    <scope>NUCLEOTIDE SEQUENCE</scope>
    <source>
        <strain evidence="10">Doubled-haploid Pahang</strain>
    </source>
</reference>
<evidence type="ECO:0000259" key="9">
    <source>
        <dbReference type="PROSITE" id="PS50888"/>
    </source>
</evidence>
<evidence type="ECO:0000256" key="3">
    <source>
        <dbReference type="ARBA" id="ARBA00023015"/>
    </source>
</evidence>
<feature type="domain" description="BHLH" evidence="9">
    <location>
        <begin position="457"/>
        <end position="506"/>
    </location>
</feature>
<dbReference type="InParanoid" id="A0A804IDM4"/>
<keyword evidence="12" id="KW-1185">Reference proteome</keyword>
<evidence type="ECO:0000256" key="8">
    <source>
        <dbReference type="SAM" id="MobiDB-lite"/>
    </source>
</evidence>
<evidence type="ECO:0000256" key="7">
    <source>
        <dbReference type="SAM" id="Coils"/>
    </source>
</evidence>
<dbReference type="GO" id="GO:0005634">
    <property type="term" value="C:nucleus"/>
    <property type="evidence" value="ECO:0007669"/>
    <property type="project" value="UniProtKB-SubCell"/>
</dbReference>
<evidence type="ECO:0000256" key="5">
    <source>
        <dbReference type="ARBA" id="ARBA00023163"/>
    </source>
</evidence>
<evidence type="ECO:0000313" key="10">
    <source>
        <dbReference type="EMBL" id="CAG1850598.1"/>
    </source>
</evidence>
<accession>A0A804IDM4</accession>
<dbReference type="OrthoDB" id="690068at2759"/>
<evidence type="ECO:0000256" key="1">
    <source>
        <dbReference type="ARBA" id="ARBA00004123"/>
    </source>
</evidence>
<dbReference type="Gramene" id="Ma03_t18660.1">
    <property type="protein sequence ID" value="Ma03_p18660.1"/>
    <property type="gene ID" value="Ma03_g18660"/>
</dbReference>
<gene>
    <name evidence="10" type="ORF">GSMUA_199680.1</name>
</gene>
<dbReference type="Pfam" id="PF22754">
    <property type="entry name" value="bHLH-TF_ACT-like_plant"/>
    <property type="match status" value="1"/>
</dbReference>
<dbReference type="SMART" id="SM00353">
    <property type="entry name" value="HLH"/>
    <property type="match status" value="1"/>
</dbReference>
<evidence type="ECO:0000256" key="2">
    <source>
        <dbReference type="ARBA" id="ARBA00005510"/>
    </source>
</evidence>
<dbReference type="InterPro" id="IPR011598">
    <property type="entry name" value="bHLH_dom"/>
</dbReference>
<dbReference type="Proteomes" id="UP000012960">
    <property type="component" value="Unplaced"/>
</dbReference>
<name>A0A804IDM4_MUSAM</name>
<keyword evidence="7" id="KW-0175">Coiled coil</keyword>
<reference evidence="11" key="2">
    <citation type="submission" date="2021-05" db="UniProtKB">
        <authorList>
            <consortium name="EnsemblPlants"/>
        </authorList>
    </citation>
    <scope>IDENTIFICATION</scope>
    <source>
        <strain evidence="11">subsp. malaccensis</strain>
    </source>
</reference>
<dbReference type="Pfam" id="PF00010">
    <property type="entry name" value="HLH"/>
    <property type="match status" value="1"/>
</dbReference>
<dbReference type="Pfam" id="PF14215">
    <property type="entry name" value="bHLH-MYC_N"/>
    <property type="match status" value="1"/>
</dbReference>
<evidence type="ECO:0000313" key="11">
    <source>
        <dbReference type="EnsemblPlants" id="Ma03_p18660.1"/>
    </source>
</evidence>
<dbReference type="OMA" id="IFMDQHG"/>